<evidence type="ECO:0000259" key="6">
    <source>
        <dbReference type="Pfam" id="PF07980"/>
    </source>
</evidence>
<evidence type="ECO:0000313" key="9">
    <source>
        <dbReference type="Proteomes" id="UP000019402"/>
    </source>
</evidence>
<gene>
    <name evidence="8" type="ORF">JCM21142_72784</name>
</gene>
<evidence type="ECO:0000256" key="3">
    <source>
        <dbReference type="ARBA" id="ARBA00022729"/>
    </source>
</evidence>
<dbReference type="SUPFAM" id="SSF48452">
    <property type="entry name" value="TPR-like"/>
    <property type="match status" value="1"/>
</dbReference>
<dbReference type="InterPro" id="IPR033985">
    <property type="entry name" value="SusD-like_N"/>
</dbReference>
<dbReference type="GO" id="GO:0009279">
    <property type="term" value="C:cell outer membrane"/>
    <property type="evidence" value="ECO:0007669"/>
    <property type="project" value="UniProtKB-SubCell"/>
</dbReference>
<keyword evidence="3" id="KW-0732">Signal</keyword>
<dbReference type="eggNOG" id="COG1435">
    <property type="taxonomic scope" value="Bacteria"/>
</dbReference>
<comment type="caution">
    <text evidence="8">The sequence shown here is derived from an EMBL/GenBank/DDBJ whole genome shotgun (WGS) entry which is preliminary data.</text>
</comment>
<dbReference type="Gene3D" id="1.25.40.390">
    <property type="match status" value="1"/>
</dbReference>
<dbReference type="EMBL" id="BAMD01000037">
    <property type="protein sequence ID" value="GAF04089.1"/>
    <property type="molecule type" value="Genomic_DNA"/>
</dbReference>
<comment type="similarity">
    <text evidence="2">Belongs to the SusD family.</text>
</comment>
<dbReference type="PROSITE" id="PS51257">
    <property type="entry name" value="PROKAR_LIPOPROTEIN"/>
    <property type="match status" value="1"/>
</dbReference>
<evidence type="ECO:0000256" key="4">
    <source>
        <dbReference type="ARBA" id="ARBA00023136"/>
    </source>
</evidence>
<proteinExistence type="inferred from homology"/>
<feature type="domain" description="RagB/SusD" evidence="6">
    <location>
        <begin position="247"/>
        <end position="325"/>
    </location>
</feature>
<evidence type="ECO:0000259" key="7">
    <source>
        <dbReference type="Pfam" id="PF14322"/>
    </source>
</evidence>
<organism evidence="8 9">
    <name type="scientific">Saccharicrinis fermentans DSM 9555 = JCM 21142</name>
    <dbReference type="NCBI Taxonomy" id="869213"/>
    <lineage>
        <taxon>Bacteria</taxon>
        <taxon>Pseudomonadati</taxon>
        <taxon>Bacteroidota</taxon>
        <taxon>Bacteroidia</taxon>
        <taxon>Marinilabiliales</taxon>
        <taxon>Marinilabiliaceae</taxon>
        <taxon>Saccharicrinis</taxon>
    </lineage>
</organism>
<sequence>MKNLLKAIIIMIAVGITSCNDMDVVPTDSASSGNWYSNIDQIRWSLNDGYRVTFWKTDDESWTDNWTQRTSVSEIVSGSVTSSFGSAKTNWAHLYKAITRSNILIREIPLATYLAEEVRNKLVAEAYFMRASYYSYLVTHFGDVPFLLDEITIDESFEVERTDKNVILEQIYKDYDFAAEWLPAEYGANEKRYASSGAALALKARVALYMGDYAISADASKACMNLGVYELHDSYGEYFLPETKNSKETIFAIPRNSDLDDYLGKNYPQKATLPRNRDGWGAYNPSWELLAAYTCTDGLPIDESPLFESTNPFKNRDPRLMETIIPLVL</sequence>
<feature type="domain" description="SusD-like N-terminal" evidence="7">
    <location>
        <begin position="56"/>
        <end position="208"/>
    </location>
</feature>
<dbReference type="STRING" id="869213.GCA_000517085_01117"/>
<dbReference type="Proteomes" id="UP000019402">
    <property type="component" value="Unassembled WGS sequence"/>
</dbReference>
<dbReference type="Pfam" id="PF07980">
    <property type="entry name" value="SusD_RagB"/>
    <property type="match status" value="1"/>
</dbReference>
<dbReference type="InterPro" id="IPR012944">
    <property type="entry name" value="SusD_RagB_dom"/>
</dbReference>
<keyword evidence="9" id="KW-1185">Reference proteome</keyword>
<keyword evidence="4" id="KW-0472">Membrane</keyword>
<dbReference type="InterPro" id="IPR011990">
    <property type="entry name" value="TPR-like_helical_dom_sf"/>
</dbReference>
<evidence type="ECO:0000256" key="1">
    <source>
        <dbReference type="ARBA" id="ARBA00004442"/>
    </source>
</evidence>
<dbReference type="Pfam" id="PF14322">
    <property type="entry name" value="SusD-like_3"/>
    <property type="match status" value="1"/>
</dbReference>
<evidence type="ECO:0000313" key="8">
    <source>
        <dbReference type="EMBL" id="GAF04089.1"/>
    </source>
</evidence>
<accession>W7YNX4</accession>
<evidence type="ECO:0008006" key="10">
    <source>
        <dbReference type="Google" id="ProtNLM"/>
    </source>
</evidence>
<reference evidence="8 9" key="1">
    <citation type="journal article" date="2014" name="Genome Announc.">
        <title>Draft Genome Sequence of Cytophaga fermentans JCM 21142T, a Facultative Anaerobe Isolated from Marine Mud.</title>
        <authorList>
            <person name="Starns D."/>
            <person name="Oshima K."/>
            <person name="Suda W."/>
            <person name="Iino T."/>
            <person name="Yuki M."/>
            <person name="Inoue J."/>
            <person name="Kitamura K."/>
            <person name="Iida T."/>
            <person name="Darby A."/>
            <person name="Hattori M."/>
            <person name="Ohkuma M."/>
        </authorList>
    </citation>
    <scope>NUCLEOTIDE SEQUENCE [LARGE SCALE GENOMIC DNA]</scope>
    <source>
        <strain evidence="8 9">JCM 21142</strain>
    </source>
</reference>
<name>W7YNX4_9BACT</name>
<keyword evidence="5" id="KW-0998">Cell outer membrane</keyword>
<dbReference type="AlphaFoldDB" id="W7YNX4"/>
<protein>
    <recommendedName>
        <fullName evidence="10">SusD family protein</fullName>
    </recommendedName>
</protein>
<evidence type="ECO:0000256" key="2">
    <source>
        <dbReference type="ARBA" id="ARBA00006275"/>
    </source>
</evidence>
<dbReference type="RefSeq" id="WP_200871363.1">
    <property type="nucleotide sequence ID" value="NZ_BAMD01000037.1"/>
</dbReference>
<comment type="subcellular location">
    <subcellularLocation>
        <location evidence="1">Cell outer membrane</location>
    </subcellularLocation>
</comment>
<evidence type="ECO:0000256" key="5">
    <source>
        <dbReference type="ARBA" id="ARBA00023237"/>
    </source>
</evidence>